<dbReference type="AlphaFoldDB" id="A0A2I8EZT9"/>
<dbReference type="RefSeq" id="WP_042304794.1">
    <property type="nucleotide sequence ID" value="NZ_CP026113.1"/>
</dbReference>
<protein>
    <submittedName>
        <fullName evidence="1">Uncharacterized protein</fullName>
    </submittedName>
</protein>
<reference evidence="1 2" key="1">
    <citation type="submission" date="2018-01" db="EMBL/GenBank/DDBJ databases">
        <title>Species boundaries and ecological features among Paraburkholderia terrae DSMZ17804T, P. hospita DSMZ17164T and P. caribensis DSMZ13236T.</title>
        <authorList>
            <person name="Pratama A.A."/>
        </authorList>
    </citation>
    <scope>NUCLEOTIDE SEQUENCE [LARGE SCALE GENOMIC DNA]</scope>
    <source>
        <strain evidence="1 2">DSM 17804</strain>
    </source>
</reference>
<dbReference type="Proteomes" id="UP000243502">
    <property type="component" value="Chromosome 3"/>
</dbReference>
<dbReference type="EMBL" id="CP026113">
    <property type="protein sequence ID" value="AUT64988.1"/>
    <property type="molecule type" value="Genomic_DNA"/>
</dbReference>
<accession>A0A2I8EZT9</accession>
<evidence type="ECO:0000313" key="2">
    <source>
        <dbReference type="Proteomes" id="UP000243502"/>
    </source>
</evidence>
<gene>
    <name evidence="1" type="ORF">C2L65_35955</name>
</gene>
<organism evidence="1 2">
    <name type="scientific">Paraburkholderia terrae</name>
    <dbReference type="NCBI Taxonomy" id="311230"/>
    <lineage>
        <taxon>Bacteria</taxon>
        <taxon>Pseudomonadati</taxon>
        <taxon>Pseudomonadota</taxon>
        <taxon>Betaproteobacteria</taxon>
        <taxon>Burkholderiales</taxon>
        <taxon>Burkholderiaceae</taxon>
        <taxon>Paraburkholderia</taxon>
    </lineage>
</organism>
<name>A0A2I8EZT9_9BURK</name>
<evidence type="ECO:0000313" key="1">
    <source>
        <dbReference type="EMBL" id="AUT64988.1"/>
    </source>
</evidence>
<dbReference type="KEGG" id="pter:C2L65_35955"/>
<sequence>MNVSKKTQFDDALEHSVADFLANAPDDQVTAFFQEEGLDIHALAQKGREALARARTAATSAQETSADDVNPFSGIERPEYRKLAHELGINTMFLNRIRDREVLLADFPAVFLDRLAAALRVTVVVLRRYLSLPPTPPVGGMFRSDSKPVVAAEAASFGAVARESGLSEEEIKQLFE</sequence>
<proteinExistence type="predicted"/>